<evidence type="ECO:0000313" key="11">
    <source>
        <dbReference type="EMBL" id="KAL1641651.1"/>
    </source>
</evidence>
<evidence type="ECO:0000256" key="7">
    <source>
        <dbReference type="ARBA" id="ARBA00022833"/>
    </source>
</evidence>
<evidence type="ECO:0000256" key="6">
    <source>
        <dbReference type="ARBA" id="ARBA00022771"/>
    </source>
</evidence>
<feature type="domain" description="RING-Gid-type" evidence="10">
    <location>
        <begin position="397"/>
        <end position="458"/>
    </location>
</feature>
<dbReference type="SMART" id="SM00757">
    <property type="entry name" value="CRA"/>
    <property type="match status" value="1"/>
</dbReference>
<dbReference type="Proteomes" id="UP001521184">
    <property type="component" value="Unassembled WGS sequence"/>
</dbReference>
<gene>
    <name evidence="11" type="primary">FYV10</name>
    <name evidence="11" type="ORF">SLS58_005928</name>
</gene>
<evidence type="ECO:0000256" key="4">
    <source>
        <dbReference type="ARBA" id="ARBA00022490"/>
    </source>
</evidence>
<name>A0ABR3TPU6_9PEZI</name>
<dbReference type="PROSITE" id="PS50896">
    <property type="entry name" value="LISH"/>
    <property type="match status" value="1"/>
</dbReference>
<organism evidence="11 12">
    <name type="scientific">Diplodia intermedia</name>
    <dbReference type="NCBI Taxonomy" id="856260"/>
    <lineage>
        <taxon>Eukaryota</taxon>
        <taxon>Fungi</taxon>
        <taxon>Dikarya</taxon>
        <taxon>Ascomycota</taxon>
        <taxon>Pezizomycotina</taxon>
        <taxon>Dothideomycetes</taxon>
        <taxon>Dothideomycetes incertae sedis</taxon>
        <taxon>Botryosphaeriales</taxon>
        <taxon>Botryosphaeriaceae</taxon>
        <taxon>Diplodia</taxon>
    </lineage>
</organism>
<dbReference type="Pfam" id="PF08513">
    <property type="entry name" value="LisH"/>
    <property type="match status" value="1"/>
</dbReference>
<evidence type="ECO:0000256" key="3">
    <source>
        <dbReference type="ARBA" id="ARBA00010615"/>
    </source>
</evidence>
<dbReference type="InterPro" id="IPR044063">
    <property type="entry name" value="ZF_RING_GID"/>
</dbReference>
<feature type="domain" description="CTLH" evidence="9">
    <location>
        <begin position="165"/>
        <end position="279"/>
    </location>
</feature>
<proteinExistence type="inferred from homology"/>
<evidence type="ECO:0000256" key="2">
    <source>
        <dbReference type="ARBA" id="ARBA00004496"/>
    </source>
</evidence>
<evidence type="ECO:0000256" key="5">
    <source>
        <dbReference type="ARBA" id="ARBA00022723"/>
    </source>
</evidence>
<sequence length="474" mass="53593">MAEFSTTKLNAEQHLLLDQPLLRMPYELARKNFKTAQRYVEREQTFVTKELKNAANGAAQAATTGDASATLSQLDTMINRMQGLKRKLETLHTEETTIHKATKTRIQHLDDLYGIPSLADVKYDEWSKVRLDRLLVDYLLRSGYGDSAKALAKEKGIEELVDVDAFVQCERIAESLRRGRCQEALAWCGDNKQGLKKLEVRDPMDKKIKKEAEAKWSLDQYWRSLFSDRDCLIEQCPSGCHTQERDLFEEVANLWTSNLEFELRLQQYVEMVRTGTTQKLQEATQHARKYLASHSDTKYAIRAAGLLAFPPDTPAEPYKDDLATINEAPSQTLYSTDRWPKLAELFIKTHNTLYSLPPNPLLHIALSAGLSALKTPSCHSQYASSSSNANSTSTSVCPICSTELNELARNVPYAHHTKSFVENDPVVLPTGRIYGRARLMEMNAKLGTPKGFVKDPMVPNLIYEESQLKKVFIS</sequence>
<keyword evidence="4" id="KW-0963">Cytoplasm</keyword>
<dbReference type="Pfam" id="PF10607">
    <property type="entry name" value="CTLH"/>
    <property type="match status" value="1"/>
</dbReference>
<dbReference type="InterPro" id="IPR006595">
    <property type="entry name" value="CTLH_C"/>
</dbReference>
<comment type="function">
    <text evidence="1">Involved in the proteasome-dependent degradation of fructose-1,6-bisphosphatase.</text>
</comment>
<evidence type="ECO:0000256" key="1">
    <source>
        <dbReference type="ARBA" id="ARBA00002343"/>
    </source>
</evidence>
<comment type="caution">
    <text evidence="11">The sequence shown here is derived from an EMBL/GenBank/DDBJ whole genome shotgun (WGS) entry which is preliminary data.</text>
</comment>
<dbReference type="PANTHER" id="PTHR12170">
    <property type="entry name" value="MACROPHAGE ERYTHROBLAST ATTACHER-RELATED"/>
    <property type="match status" value="1"/>
</dbReference>
<comment type="subcellular location">
    <subcellularLocation>
        <location evidence="2">Cytoplasm</location>
    </subcellularLocation>
</comment>
<keyword evidence="5" id="KW-0479">Metal-binding</keyword>
<dbReference type="SMART" id="SM00668">
    <property type="entry name" value="CTLH"/>
    <property type="match status" value="1"/>
</dbReference>
<keyword evidence="7" id="KW-0862">Zinc</keyword>
<reference evidence="11 12" key="1">
    <citation type="journal article" date="2023" name="Plant Dis.">
        <title>First Report of Diplodia intermedia Causing Canker and Dieback Diseases on Apple Trees in Canada.</title>
        <authorList>
            <person name="Ellouze W."/>
            <person name="Ilyukhin E."/>
            <person name="Sulman M."/>
            <person name="Ali S."/>
        </authorList>
    </citation>
    <scope>NUCLEOTIDE SEQUENCE [LARGE SCALE GENOMIC DNA]</scope>
    <source>
        <strain evidence="11 12">M45-28</strain>
    </source>
</reference>
<evidence type="ECO:0000256" key="8">
    <source>
        <dbReference type="PROSITE-ProRule" id="PRU01215"/>
    </source>
</evidence>
<evidence type="ECO:0000313" key="12">
    <source>
        <dbReference type="Proteomes" id="UP001521184"/>
    </source>
</evidence>
<keyword evidence="6 8" id="KW-0863">Zinc-finger</keyword>
<dbReference type="InterPro" id="IPR006594">
    <property type="entry name" value="LisH"/>
</dbReference>
<dbReference type="PANTHER" id="PTHR12170:SF2">
    <property type="entry name" value="E3 UBIQUITIN-PROTEIN TRANSFERASE MAEA"/>
    <property type="match status" value="1"/>
</dbReference>
<dbReference type="EMBL" id="JAKEKT020000038">
    <property type="protein sequence ID" value="KAL1641651.1"/>
    <property type="molecule type" value="Genomic_DNA"/>
</dbReference>
<dbReference type="InterPro" id="IPR045098">
    <property type="entry name" value="Fyv10_fam"/>
</dbReference>
<dbReference type="PROSITE" id="PS51867">
    <property type="entry name" value="ZF_RING_GID"/>
    <property type="match status" value="1"/>
</dbReference>
<accession>A0ABR3TPU6</accession>
<evidence type="ECO:0000259" key="10">
    <source>
        <dbReference type="PROSITE" id="PS51867"/>
    </source>
</evidence>
<protein>
    <submittedName>
        <fullName evidence="11">GID complex subunit containing RING finger motif</fullName>
    </submittedName>
</protein>
<dbReference type="InterPro" id="IPR024964">
    <property type="entry name" value="CTLH/CRA"/>
</dbReference>
<comment type="similarity">
    <text evidence="3">Belongs to the FYV10 family.</text>
</comment>
<keyword evidence="12" id="KW-1185">Reference proteome</keyword>
<feature type="zinc finger region" description="RING-Gid-type" evidence="8">
    <location>
        <begin position="397"/>
        <end position="458"/>
    </location>
</feature>
<dbReference type="SMART" id="SM00667">
    <property type="entry name" value="LisH"/>
    <property type="match status" value="1"/>
</dbReference>
<evidence type="ECO:0000259" key="9">
    <source>
        <dbReference type="PROSITE" id="PS50897"/>
    </source>
</evidence>
<dbReference type="PROSITE" id="PS50897">
    <property type="entry name" value="CTLH"/>
    <property type="match status" value="1"/>
</dbReference>
<dbReference type="InterPro" id="IPR013144">
    <property type="entry name" value="CRA_dom"/>
</dbReference>